<dbReference type="GO" id="GO:0006952">
    <property type="term" value="P:defense response"/>
    <property type="evidence" value="ECO:0007669"/>
    <property type="project" value="InterPro"/>
</dbReference>
<evidence type="ECO:0000256" key="2">
    <source>
        <dbReference type="ARBA" id="ARBA00022946"/>
    </source>
</evidence>
<comment type="caution">
    <text evidence="4">The sequence shown here is derived from an EMBL/GenBank/DDBJ whole genome shotgun (WGS) entry which is preliminary data.</text>
</comment>
<evidence type="ECO:0000256" key="1">
    <source>
        <dbReference type="ARBA" id="ARBA00006061"/>
    </source>
</evidence>
<dbReference type="InterPro" id="IPR009044">
    <property type="entry name" value="ssDNA-bd_transcriptional_reg"/>
</dbReference>
<dbReference type="Gene3D" id="2.30.31.10">
    <property type="entry name" value="Transcriptional Coactivator Pc4, Chain A"/>
    <property type="match status" value="1"/>
</dbReference>
<dbReference type="Proteomes" id="UP000824469">
    <property type="component" value="Unassembled WGS sequence"/>
</dbReference>
<dbReference type="GO" id="GO:0003697">
    <property type="term" value="F:single-stranded DNA binding"/>
    <property type="evidence" value="ECO:0007669"/>
    <property type="project" value="InterPro"/>
</dbReference>
<dbReference type="PANTHER" id="PTHR31745">
    <property type="entry name" value="SINGLE-STRANDED DNA-BINDING PROTEIN WHY2, MITOCHONDRIAL"/>
    <property type="match status" value="1"/>
</dbReference>
<accession>A0AA38FIJ8</accession>
<evidence type="ECO:0000313" key="5">
    <source>
        <dbReference type="Proteomes" id="UP000824469"/>
    </source>
</evidence>
<dbReference type="SUPFAM" id="SSF54447">
    <property type="entry name" value="ssDNA-binding transcriptional regulator domain"/>
    <property type="match status" value="1"/>
</dbReference>
<gene>
    <name evidence="4" type="ORF">KI387_008822</name>
</gene>
<reference evidence="4 5" key="1">
    <citation type="journal article" date="2021" name="Nat. Plants">
        <title>The Taxus genome provides insights into paclitaxel biosynthesis.</title>
        <authorList>
            <person name="Xiong X."/>
            <person name="Gou J."/>
            <person name="Liao Q."/>
            <person name="Li Y."/>
            <person name="Zhou Q."/>
            <person name="Bi G."/>
            <person name="Li C."/>
            <person name="Du R."/>
            <person name="Wang X."/>
            <person name="Sun T."/>
            <person name="Guo L."/>
            <person name="Liang H."/>
            <person name="Lu P."/>
            <person name="Wu Y."/>
            <person name="Zhang Z."/>
            <person name="Ro D.K."/>
            <person name="Shang Y."/>
            <person name="Huang S."/>
            <person name="Yan J."/>
        </authorList>
    </citation>
    <scope>NUCLEOTIDE SEQUENCE [LARGE SCALE GENOMIC DNA]</scope>
    <source>
        <strain evidence="4">Ta-2019</strain>
    </source>
</reference>
<dbReference type="GO" id="GO:0006355">
    <property type="term" value="P:regulation of DNA-templated transcription"/>
    <property type="evidence" value="ECO:0007669"/>
    <property type="project" value="InterPro"/>
</dbReference>
<proteinExistence type="inferred from homology"/>
<dbReference type="EMBL" id="JAHRHJ020000008">
    <property type="protein sequence ID" value="KAH9304418.1"/>
    <property type="molecule type" value="Genomic_DNA"/>
</dbReference>
<protein>
    <submittedName>
        <fullName evidence="4">Uncharacterized protein</fullName>
    </submittedName>
</protein>
<organism evidence="4 5">
    <name type="scientific">Taxus chinensis</name>
    <name type="common">Chinese yew</name>
    <name type="synonym">Taxus wallichiana var. chinensis</name>
    <dbReference type="NCBI Taxonomy" id="29808"/>
    <lineage>
        <taxon>Eukaryota</taxon>
        <taxon>Viridiplantae</taxon>
        <taxon>Streptophyta</taxon>
        <taxon>Embryophyta</taxon>
        <taxon>Tracheophyta</taxon>
        <taxon>Spermatophyta</taxon>
        <taxon>Pinopsida</taxon>
        <taxon>Pinidae</taxon>
        <taxon>Conifers II</taxon>
        <taxon>Cupressales</taxon>
        <taxon>Taxaceae</taxon>
        <taxon>Taxus</taxon>
    </lineage>
</organism>
<name>A0AA38FIJ8_TAXCH</name>
<keyword evidence="5" id="KW-1185">Reference proteome</keyword>
<evidence type="ECO:0000256" key="3">
    <source>
        <dbReference type="SAM" id="Coils"/>
    </source>
</evidence>
<sequence>MSVPAEGKRKDELTTEDITVTRVPIGQATTEGLKQDTQTLIDALFLRLDKEKAEKVELQKQVSQLCEIIAKVAKSSTQPISAQKQVSDHLMQEVEDASNQVKAIDEWKSLIIRQASVQLGEVPTLLKVMKDASDQLKIMLKRMQALESMASSLPDNVIAFTNEEVVGNVSSYTRIIPSKVPDSLEGSLLMVQGRIDGAVRPFMMDSISKLVTLQSDIEKFGPSLEDVEACIRVLNEGLLQFRIEKEDVAKIDGKLLNYMFDKGPLVNMPMLITASSLKPHDISSMPSTFAAREHLSVPGQQSKVADHIVHEGETALYMKAIAPDFRLLDSGAMKLSKEGAVLLSFAHSVGEKQYDLNKKQVFALKVTELGTLLSLSSNESCEFFHDTLKHTSAAGKIHKVLQVTPFPNGPGYFLSLKVSDKIKNIEEHFSVPITKAEFTLMRGTFN</sequence>
<feature type="coiled-coil region" evidence="3">
    <location>
        <begin position="41"/>
        <end position="68"/>
    </location>
</feature>
<keyword evidence="2" id="KW-0809">Transit peptide</keyword>
<evidence type="ECO:0000313" key="4">
    <source>
        <dbReference type="EMBL" id="KAH9304418.1"/>
    </source>
</evidence>
<dbReference type="InterPro" id="IPR013742">
    <property type="entry name" value="Whirly"/>
</dbReference>
<dbReference type="Pfam" id="PF08536">
    <property type="entry name" value="Whirly"/>
    <property type="match status" value="1"/>
</dbReference>
<dbReference type="AlphaFoldDB" id="A0AA38FIJ8"/>
<keyword evidence="3" id="KW-0175">Coiled coil</keyword>
<dbReference type="PANTHER" id="PTHR31745:SF1">
    <property type="entry name" value="SINGLE-STRANDED DNA-BINDING PROTEIN WHY2, MITOCHONDRIAL"/>
    <property type="match status" value="1"/>
</dbReference>
<feature type="non-terminal residue" evidence="4">
    <location>
        <position position="446"/>
    </location>
</feature>
<comment type="similarity">
    <text evidence="1">Belongs to the Whirly family.</text>
</comment>